<keyword evidence="1" id="KW-0812">Transmembrane</keyword>
<keyword evidence="3" id="KW-1185">Reference proteome</keyword>
<evidence type="ECO:0000313" key="3">
    <source>
        <dbReference type="Proteomes" id="UP000008372"/>
    </source>
</evidence>
<evidence type="ECO:0000256" key="1">
    <source>
        <dbReference type="SAM" id="Phobius"/>
    </source>
</evidence>
<protein>
    <submittedName>
        <fullName evidence="2">Uncharacterized protein</fullName>
    </submittedName>
</protein>
<evidence type="ECO:0000313" key="2">
    <source>
        <dbReference type="EMBL" id="GAC07207.1"/>
    </source>
</evidence>
<gene>
    <name evidence="2" type="ORF">GAGA_4382</name>
</gene>
<proteinExistence type="predicted"/>
<reference evidence="2 3" key="1">
    <citation type="journal article" date="2014" name="Environ. Microbiol.">
        <title>Comparative genomics of the marine bacterial genus Glaciecola reveals the high degree of genomic diversity and genomic characteristic for cold adaptation.</title>
        <authorList>
            <person name="Qin Q.L."/>
            <person name="Xie B.B."/>
            <person name="Yu Y."/>
            <person name="Shu Y.L."/>
            <person name="Rong J.C."/>
            <person name="Zhang Y.J."/>
            <person name="Zhao D.L."/>
            <person name="Chen X.L."/>
            <person name="Zhang X.Y."/>
            <person name="Chen B."/>
            <person name="Zhou B.C."/>
            <person name="Zhang Y.Z."/>
        </authorList>
    </citation>
    <scope>NUCLEOTIDE SEQUENCE [LARGE SCALE GENOMIC DNA]</scope>
    <source>
        <strain evidence="2 3">NO2</strain>
    </source>
</reference>
<feature type="transmembrane region" description="Helical" evidence="1">
    <location>
        <begin position="6"/>
        <end position="26"/>
    </location>
</feature>
<dbReference type="Proteomes" id="UP000008372">
    <property type="component" value="Unassembled WGS sequence"/>
</dbReference>
<comment type="caution">
    <text evidence="2">The sequence shown here is derived from an EMBL/GenBank/DDBJ whole genome shotgun (WGS) entry which is preliminary data.</text>
</comment>
<keyword evidence="1" id="KW-0472">Membrane</keyword>
<dbReference type="EMBL" id="BAEK01000077">
    <property type="protein sequence ID" value="GAC07207.1"/>
    <property type="molecule type" value="Genomic_DNA"/>
</dbReference>
<sequence length="48" mass="5113">MAVHLTYIAALILIAYIAAIDVNFYATASATIRDSANTKLATGHKMTT</sequence>
<organism evidence="2 3">
    <name type="scientific">Paraglaciecola agarilytica NO2</name>
    <dbReference type="NCBI Taxonomy" id="1125747"/>
    <lineage>
        <taxon>Bacteria</taxon>
        <taxon>Pseudomonadati</taxon>
        <taxon>Pseudomonadota</taxon>
        <taxon>Gammaproteobacteria</taxon>
        <taxon>Alteromonadales</taxon>
        <taxon>Alteromonadaceae</taxon>
        <taxon>Paraglaciecola</taxon>
    </lineage>
</organism>
<accession>A0ABQ0ICU6</accession>
<keyword evidence="1" id="KW-1133">Transmembrane helix</keyword>
<name>A0ABQ0ICU6_9ALTE</name>